<organism evidence="11 12">
    <name type="scientific">Marinagarivorans cellulosilyticus</name>
    <dbReference type="NCBI Taxonomy" id="2721545"/>
    <lineage>
        <taxon>Bacteria</taxon>
        <taxon>Pseudomonadati</taxon>
        <taxon>Pseudomonadota</taxon>
        <taxon>Gammaproteobacteria</taxon>
        <taxon>Cellvibrionales</taxon>
        <taxon>Cellvibrionaceae</taxon>
        <taxon>Marinagarivorans</taxon>
    </lineage>
</organism>
<keyword evidence="2" id="KW-0001">2Fe-2S</keyword>
<evidence type="ECO:0000256" key="4">
    <source>
        <dbReference type="ARBA" id="ARBA00022982"/>
    </source>
</evidence>
<dbReference type="EMBL" id="AP023086">
    <property type="protein sequence ID" value="BCD97441.1"/>
    <property type="molecule type" value="Genomic_DNA"/>
</dbReference>
<evidence type="ECO:0000313" key="11">
    <source>
        <dbReference type="EMBL" id="BCD97441.1"/>
    </source>
</evidence>
<dbReference type="InterPro" id="IPR007419">
    <property type="entry name" value="BFD-like_2Fe2S-bd_dom"/>
</dbReference>
<dbReference type="AlphaFoldDB" id="A0AAN2BJY3"/>
<keyword evidence="1" id="KW-0813">Transport</keyword>
<dbReference type="PANTHER" id="PTHR37424:SF1">
    <property type="entry name" value="BACTERIOFERRITIN-ASSOCIATED FERREDOXIN"/>
    <property type="match status" value="1"/>
</dbReference>
<dbReference type="PANTHER" id="PTHR37424">
    <property type="entry name" value="BACTERIOFERRITIN-ASSOCIATED FERREDOXIN"/>
    <property type="match status" value="1"/>
</dbReference>
<sequence length="65" mass="6978">MYVCLCKGITDSQIRSAVEGGAQSLREVRENLDIMTQCGKCAGLTKDLVNGFLSDINTGNFYSAA</sequence>
<evidence type="ECO:0000259" key="10">
    <source>
        <dbReference type="Pfam" id="PF04324"/>
    </source>
</evidence>
<dbReference type="GO" id="GO:0051537">
    <property type="term" value="F:2 iron, 2 sulfur cluster binding"/>
    <property type="evidence" value="ECO:0007669"/>
    <property type="project" value="UniProtKB-KW"/>
</dbReference>
<evidence type="ECO:0000256" key="8">
    <source>
        <dbReference type="ARBA" id="ARBA00039386"/>
    </source>
</evidence>
<evidence type="ECO:0000256" key="7">
    <source>
        <dbReference type="ARBA" id="ARBA00034078"/>
    </source>
</evidence>
<accession>A0AAN2BJY3</accession>
<dbReference type="CDD" id="cd19945">
    <property type="entry name" value="Fer2_BFD"/>
    <property type="match status" value="1"/>
</dbReference>
<evidence type="ECO:0000256" key="9">
    <source>
        <dbReference type="ARBA" id="ARBA00046332"/>
    </source>
</evidence>
<evidence type="ECO:0000256" key="2">
    <source>
        <dbReference type="ARBA" id="ARBA00022714"/>
    </source>
</evidence>
<gene>
    <name evidence="11" type="ORF">MARGE09_P1642</name>
</gene>
<dbReference type="RefSeq" id="WP_236986910.1">
    <property type="nucleotide sequence ID" value="NZ_AP023086.1"/>
</dbReference>
<keyword evidence="3" id="KW-0479">Metal-binding</keyword>
<keyword evidence="12" id="KW-1185">Reference proteome</keyword>
<proteinExistence type="inferred from homology"/>
<comment type="cofactor">
    <cofactor evidence="7">
        <name>[2Fe-2S] cluster</name>
        <dbReference type="ChEBI" id="CHEBI:190135"/>
    </cofactor>
</comment>
<dbReference type="InterPro" id="IPR041854">
    <property type="entry name" value="BFD-like_2Fe2S-bd_dom_sf"/>
</dbReference>
<reference evidence="11 12" key="1">
    <citation type="journal article" date="2022" name="IScience">
        <title>An ultrasensitive nanofiber-based assay for enzymatic hydrolysis and deep-sea microbial degradation of cellulose.</title>
        <authorList>
            <person name="Tsudome M."/>
            <person name="Tachioka M."/>
            <person name="Miyazaki M."/>
            <person name="Uchimura K."/>
            <person name="Tsuda M."/>
            <person name="Takaki Y."/>
            <person name="Deguchi S."/>
        </authorList>
    </citation>
    <scope>NUCLEOTIDE SEQUENCE [LARGE SCALE GENOMIC DNA]</scope>
    <source>
        <strain evidence="11 12">GE09</strain>
    </source>
</reference>
<name>A0AAN2BJY3_9GAMM</name>
<evidence type="ECO:0000256" key="1">
    <source>
        <dbReference type="ARBA" id="ARBA00022448"/>
    </source>
</evidence>
<keyword evidence="5" id="KW-0408">Iron</keyword>
<protein>
    <recommendedName>
        <fullName evidence="8">Bacterioferritin-associated ferredoxin</fullName>
    </recommendedName>
</protein>
<dbReference type="Pfam" id="PF04324">
    <property type="entry name" value="Fer2_BFD"/>
    <property type="match status" value="1"/>
</dbReference>
<comment type="similarity">
    <text evidence="9">Belongs to the Bfd family.</text>
</comment>
<dbReference type="Gene3D" id="1.10.10.1100">
    <property type="entry name" value="BFD-like [2Fe-2S]-binding domain"/>
    <property type="match status" value="1"/>
</dbReference>
<evidence type="ECO:0000313" key="12">
    <source>
        <dbReference type="Proteomes" id="UP001320119"/>
    </source>
</evidence>
<dbReference type="GO" id="GO:0046872">
    <property type="term" value="F:metal ion binding"/>
    <property type="evidence" value="ECO:0007669"/>
    <property type="project" value="UniProtKB-KW"/>
</dbReference>
<keyword evidence="6" id="KW-0411">Iron-sulfur</keyword>
<keyword evidence="4" id="KW-0249">Electron transport</keyword>
<dbReference type="InterPro" id="IPR052371">
    <property type="entry name" value="BFD-associated_ferredoxin"/>
</dbReference>
<dbReference type="KEGG" id="marq:MARGE09_P1642"/>
<evidence type="ECO:0000256" key="3">
    <source>
        <dbReference type="ARBA" id="ARBA00022723"/>
    </source>
</evidence>
<evidence type="ECO:0000256" key="6">
    <source>
        <dbReference type="ARBA" id="ARBA00023014"/>
    </source>
</evidence>
<evidence type="ECO:0000256" key="5">
    <source>
        <dbReference type="ARBA" id="ARBA00023004"/>
    </source>
</evidence>
<dbReference type="Proteomes" id="UP001320119">
    <property type="component" value="Chromosome"/>
</dbReference>
<feature type="domain" description="BFD-like [2Fe-2S]-binding" evidence="10">
    <location>
        <begin position="2"/>
        <end position="49"/>
    </location>
</feature>